<dbReference type="Pfam" id="PF14111">
    <property type="entry name" value="DUF4283"/>
    <property type="match status" value="1"/>
</dbReference>
<feature type="non-terminal residue" evidence="4">
    <location>
        <position position="1"/>
    </location>
</feature>
<dbReference type="EMBL" id="KB870805">
    <property type="protein sequence ID" value="EOA37510.1"/>
    <property type="molecule type" value="Genomic_DNA"/>
</dbReference>
<evidence type="ECO:0000313" key="5">
    <source>
        <dbReference type="Proteomes" id="UP000029121"/>
    </source>
</evidence>
<evidence type="ECO:0008006" key="6">
    <source>
        <dbReference type="Google" id="ProtNLM"/>
    </source>
</evidence>
<dbReference type="InterPro" id="IPR025558">
    <property type="entry name" value="DUF4283"/>
</dbReference>
<accession>R0IGP6</accession>
<evidence type="ECO:0000313" key="4">
    <source>
        <dbReference type="EMBL" id="EOA37510.1"/>
    </source>
</evidence>
<dbReference type="eggNOG" id="KOG1075">
    <property type="taxonomic scope" value="Eukaryota"/>
</dbReference>
<feature type="domain" description="DUF4283" evidence="2">
    <location>
        <begin position="42"/>
        <end position="120"/>
    </location>
</feature>
<reference evidence="5" key="1">
    <citation type="journal article" date="2013" name="Nat. Genet.">
        <title>The Capsella rubella genome and the genomic consequences of rapid mating system evolution.</title>
        <authorList>
            <person name="Slotte T."/>
            <person name="Hazzouri K.M."/>
            <person name="Agren J.A."/>
            <person name="Koenig D."/>
            <person name="Maumus F."/>
            <person name="Guo Y.L."/>
            <person name="Steige K."/>
            <person name="Platts A.E."/>
            <person name="Escobar J.S."/>
            <person name="Newman L.K."/>
            <person name="Wang W."/>
            <person name="Mandakova T."/>
            <person name="Vello E."/>
            <person name="Smith L.M."/>
            <person name="Henz S.R."/>
            <person name="Steffen J."/>
            <person name="Takuno S."/>
            <person name="Brandvain Y."/>
            <person name="Coop G."/>
            <person name="Andolfatto P."/>
            <person name="Hu T.T."/>
            <person name="Blanchette M."/>
            <person name="Clark R.M."/>
            <person name="Quesneville H."/>
            <person name="Nordborg M."/>
            <person name="Gaut B.S."/>
            <person name="Lysak M.A."/>
            <person name="Jenkins J."/>
            <person name="Grimwood J."/>
            <person name="Chapman J."/>
            <person name="Prochnik S."/>
            <person name="Shu S."/>
            <person name="Rokhsar D."/>
            <person name="Schmutz J."/>
            <person name="Weigel D."/>
            <person name="Wright S.I."/>
        </authorList>
    </citation>
    <scope>NUCLEOTIDE SEQUENCE [LARGE SCALE GENOMIC DNA]</scope>
    <source>
        <strain evidence="5">cv. Monte Gargano</strain>
    </source>
</reference>
<feature type="region of interest" description="Disordered" evidence="1">
    <location>
        <begin position="223"/>
        <end position="273"/>
    </location>
</feature>
<evidence type="ECO:0000259" key="2">
    <source>
        <dbReference type="Pfam" id="PF14111"/>
    </source>
</evidence>
<sequence length="273" mass="31152">SMAQSSLVKVGIPAKKSVEVVTKRKIKIPFFDNSVLIQGYSKTVIGRCMNPRKQDLKTLLFMLPRIWQLEGKIAGADLGLGKFQFDFDNEEDIEEVLKMEPFHFDHWMVAMVRWKPSVDPLYPSAITFWIRILGVPLQFWADPTFRSIGEDLGRVHEVEIDTGRVRVTVDGFKPLCFESVLEFESGEEITVKIRYERLFGYCRLCFSMCHDEDYCDTRVSLTSGRGQSDSADDGAARRQHSYRGAVTHERRRGADSEDRPRGSSRGSSRGRDG</sequence>
<protein>
    <recommendedName>
        <fullName evidence="6">DUF4283 domain-containing protein</fullName>
    </recommendedName>
</protein>
<organism evidence="4 5">
    <name type="scientific">Capsella rubella</name>
    <dbReference type="NCBI Taxonomy" id="81985"/>
    <lineage>
        <taxon>Eukaryota</taxon>
        <taxon>Viridiplantae</taxon>
        <taxon>Streptophyta</taxon>
        <taxon>Embryophyta</taxon>
        <taxon>Tracheophyta</taxon>
        <taxon>Spermatophyta</taxon>
        <taxon>Magnoliopsida</taxon>
        <taxon>eudicotyledons</taxon>
        <taxon>Gunneridae</taxon>
        <taxon>Pentapetalae</taxon>
        <taxon>rosids</taxon>
        <taxon>malvids</taxon>
        <taxon>Brassicales</taxon>
        <taxon>Brassicaceae</taxon>
        <taxon>Camelineae</taxon>
        <taxon>Capsella</taxon>
    </lineage>
</organism>
<name>R0IGP6_9BRAS</name>
<dbReference type="PANTHER" id="PTHR31286:SF178">
    <property type="entry name" value="DUF4283 DOMAIN-CONTAINING PROTEIN"/>
    <property type="match status" value="1"/>
</dbReference>
<keyword evidence="5" id="KW-1185">Reference proteome</keyword>
<dbReference type="InterPro" id="IPR025836">
    <property type="entry name" value="Zn_knuckle_CX2CX4HX4C"/>
</dbReference>
<dbReference type="PANTHER" id="PTHR31286">
    <property type="entry name" value="GLYCINE-RICH CELL WALL STRUCTURAL PROTEIN 1.8-LIKE"/>
    <property type="match status" value="1"/>
</dbReference>
<gene>
    <name evidence="4" type="ORF">CARUB_v10011684mg</name>
</gene>
<evidence type="ECO:0000256" key="1">
    <source>
        <dbReference type="SAM" id="MobiDB-lite"/>
    </source>
</evidence>
<dbReference type="InterPro" id="IPR040256">
    <property type="entry name" value="At4g02000-like"/>
</dbReference>
<proteinExistence type="predicted"/>
<dbReference type="Proteomes" id="UP000029121">
    <property type="component" value="Unassembled WGS sequence"/>
</dbReference>
<feature type="compositionally biased region" description="Basic and acidic residues" evidence="1">
    <location>
        <begin position="246"/>
        <end position="261"/>
    </location>
</feature>
<dbReference type="STRING" id="81985.R0IGP6"/>
<dbReference type="AlphaFoldDB" id="R0IGP6"/>
<evidence type="ECO:0000259" key="3">
    <source>
        <dbReference type="Pfam" id="PF14392"/>
    </source>
</evidence>
<feature type="domain" description="Zinc knuckle CX2CX4HX4C" evidence="3">
    <location>
        <begin position="171"/>
        <end position="216"/>
    </location>
</feature>
<dbReference type="Pfam" id="PF14392">
    <property type="entry name" value="zf-CCHC_4"/>
    <property type="match status" value="1"/>
</dbReference>